<organism evidence="1 2">
    <name type="scientific">Aerosakkonema funiforme FACHB-1375</name>
    <dbReference type="NCBI Taxonomy" id="2949571"/>
    <lineage>
        <taxon>Bacteria</taxon>
        <taxon>Bacillati</taxon>
        <taxon>Cyanobacteriota</taxon>
        <taxon>Cyanophyceae</taxon>
        <taxon>Oscillatoriophycideae</taxon>
        <taxon>Aerosakkonematales</taxon>
        <taxon>Aerosakkonemataceae</taxon>
        <taxon>Aerosakkonema</taxon>
    </lineage>
</organism>
<accession>A0A926VLX5</accession>
<dbReference type="Proteomes" id="UP000641646">
    <property type="component" value="Unassembled WGS sequence"/>
</dbReference>
<evidence type="ECO:0000313" key="1">
    <source>
        <dbReference type="EMBL" id="MBD2186180.1"/>
    </source>
</evidence>
<proteinExistence type="predicted"/>
<comment type="caution">
    <text evidence="1">The sequence shown here is derived from an EMBL/GenBank/DDBJ whole genome shotgun (WGS) entry which is preliminary data.</text>
</comment>
<gene>
    <name evidence="1" type="ORF">H6G03_34850</name>
</gene>
<keyword evidence="2" id="KW-1185">Reference proteome</keyword>
<reference evidence="1" key="1">
    <citation type="journal article" date="2015" name="ISME J.">
        <title>Draft Genome Sequence of Streptomyces incarnatus NRRL8089, which Produces the Nucleoside Antibiotic Sinefungin.</title>
        <authorList>
            <person name="Oshima K."/>
            <person name="Hattori M."/>
            <person name="Shimizu H."/>
            <person name="Fukuda K."/>
            <person name="Nemoto M."/>
            <person name="Inagaki K."/>
            <person name="Tamura T."/>
        </authorList>
    </citation>
    <scope>NUCLEOTIDE SEQUENCE</scope>
    <source>
        <strain evidence="1">FACHB-1375</strain>
    </source>
</reference>
<dbReference type="EMBL" id="JACJPW010000173">
    <property type="protein sequence ID" value="MBD2186180.1"/>
    <property type="molecule type" value="Genomic_DNA"/>
</dbReference>
<evidence type="ECO:0000313" key="2">
    <source>
        <dbReference type="Proteomes" id="UP000641646"/>
    </source>
</evidence>
<sequence length="90" mass="9964">MPIDRSRLIAVNSDIRSLSQRLGAYRISVENYYLARYGCIPGAPPPRGCPPGQGPSVGSEIEQPIAELIDLINQLEKYIQQLELVDRIGN</sequence>
<reference evidence="1" key="2">
    <citation type="submission" date="2020-08" db="EMBL/GenBank/DDBJ databases">
        <authorList>
            <person name="Chen M."/>
            <person name="Teng W."/>
            <person name="Zhao L."/>
            <person name="Hu C."/>
            <person name="Zhou Y."/>
            <person name="Han B."/>
            <person name="Song L."/>
            <person name="Shu W."/>
        </authorList>
    </citation>
    <scope>NUCLEOTIDE SEQUENCE</scope>
    <source>
        <strain evidence="1">FACHB-1375</strain>
    </source>
</reference>
<protein>
    <submittedName>
        <fullName evidence="1">Uncharacterized protein</fullName>
    </submittedName>
</protein>
<dbReference type="RefSeq" id="WP_190475247.1">
    <property type="nucleotide sequence ID" value="NZ_JACJPW010000173.1"/>
</dbReference>
<name>A0A926VLX5_9CYAN</name>
<dbReference type="AlphaFoldDB" id="A0A926VLX5"/>